<evidence type="ECO:0000313" key="1">
    <source>
        <dbReference type="EMBL" id="WVN91048.1"/>
    </source>
</evidence>
<organism evidence="1 2">
    <name type="scientific">Cryptococcus depauperatus CBS 7841</name>
    <dbReference type="NCBI Taxonomy" id="1295531"/>
    <lineage>
        <taxon>Eukaryota</taxon>
        <taxon>Fungi</taxon>
        <taxon>Dikarya</taxon>
        <taxon>Basidiomycota</taxon>
        <taxon>Agaricomycotina</taxon>
        <taxon>Tremellomycetes</taxon>
        <taxon>Tremellales</taxon>
        <taxon>Cryptococcaceae</taxon>
        <taxon>Cryptococcus</taxon>
    </lineage>
</organism>
<dbReference type="EMBL" id="CP143791">
    <property type="protein sequence ID" value="WVN91048.1"/>
    <property type="molecule type" value="Genomic_DNA"/>
</dbReference>
<proteinExistence type="predicted"/>
<evidence type="ECO:0000313" key="2">
    <source>
        <dbReference type="Proteomes" id="UP000094043"/>
    </source>
</evidence>
<name>A0AAJ8M4B7_9TREE</name>
<reference evidence="1" key="1">
    <citation type="submission" date="2016-06" db="EMBL/GenBank/DDBJ databases">
        <authorList>
            <person name="Cuomo C."/>
            <person name="Litvintseva A."/>
            <person name="Heitman J."/>
            <person name="Chen Y."/>
            <person name="Sun S."/>
            <person name="Springer D."/>
            <person name="Dromer F."/>
            <person name="Young S."/>
            <person name="Zeng Q."/>
            <person name="Chapman S."/>
            <person name="Gujja S."/>
            <person name="Saif S."/>
            <person name="Birren B."/>
        </authorList>
    </citation>
    <scope>NUCLEOTIDE SEQUENCE</scope>
    <source>
        <strain evidence="1">CBS 7841</strain>
    </source>
</reference>
<gene>
    <name evidence="1" type="ORF">L203_106295</name>
</gene>
<sequence length="47" mass="5338">MVGNELNYTILMLIRSSGKRHNPECGLMHTWTSDSGWEIKGEVAYVL</sequence>
<reference evidence="1" key="2">
    <citation type="journal article" date="2022" name="Elife">
        <title>Obligate sexual reproduction of a homothallic fungus closely related to the Cryptococcus pathogenic species complex.</title>
        <authorList>
            <person name="Passer A.R."/>
            <person name="Clancey S.A."/>
            <person name="Shea T."/>
            <person name="David-Palma M."/>
            <person name="Averette A.F."/>
            <person name="Boekhout T."/>
            <person name="Porcel B.M."/>
            <person name="Nowrousian M."/>
            <person name="Cuomo C.A."/>
            <person name="Sun S."/>
            <person name="Heitman J."/>
            <person name="Coelho M.A."/>
        </authorList>
    </citation>
    <scope>NUCLEOTIDE SEQUENCE</scope>
    <source>
        <strain evidence="1">CBS 7841</strain>
    </source>
</reference>
<dbReference type="KEGG" id="cdep:91090503"/>
<keyword evidence="2" id="KW-1185">Reference proteome</keyword>
<accession>A0AAJ8M4B7</accession>
<dbReference type="AlphaFoldDB" id="A0AAJ8M4B7"/>
<dbReference type="Proteomes" id="UP000094043">
    <property type="component" value="Chromosome 8"/>
</dbReference>
<dbReference type="RefSeq" id="XP_066071748.1">
    <property type="nucleotide sequence ID" value="XM_066215651.1"/>
</dbReference>
<protein>
    <submittedName>
        <fullName evidence="1">Uncharacterized protein</fullName>
    </submittedName>
</protein>
<dbReference type="GeneID" id="91090503"/>
<reference evidence="1" key="3">
    <citation type="submission" date="2024-01" db="EMBL/GenBank/DDBJ databases">
        <authorList>
            <person name="Coelho M.A."/>
            <person name="David-Palma M."/>
            <person name="Shea T."/>
            <person name="Sun S."/>
            <person name="Cuomo C.A."/>
            <person name="Heitman J."/>
        </authorList>
    </citation>
    <scope>NUCLEOTIDE SEQUENCE</scope>
    <source>
        <strain evidence="1">CBS 7841</strain>
    </source>
</reference>